<name>C5FG09_ARTOC</name>
<proteinExistence type="inferred from homology"/>
<dbReference type="EMBL" id="DS995702">
    <property type="protein sequence ID" value="EEQ29694.1"/>
    <property type="molecule type" value="Genomic_DNA"/>
</dbReference>
<dbReference type="STRING" id="554155.C5FG09"/>
<dbReference type="GeneID" id="9222549"/>
<feature type="region of interest" description="Disordered" evidence="2">
    <location>
        <begin position="1"/>
        <end position="29"/>
    </location>
</feature>
<feature type="compositionally biased region" description="Polar residues" evidence="2">
    <location>
        <begin position="1"/>
        <end position="11"/>
    </location>
</feature>
<reference evidence="4" key="1">
    <citation type="journal article" date="2012" name="MBio">
        <title>Comparative genome analysis of Trichophyton rubrum and related dermatophytes reveals candidate genes involved in infection.</title>
        <authorList>
            <person name="Martinez D.A."/>
            <person name="Oliver B.G."/>
            <person name="Graeser Y."/>
            <person name="Goldberg J.M."/>
            <person name="Li W."/>
            <person name="Martinez-Rossi N.M."/>
            <person name="Monod M."/>
            <person name="Shelest E."/>
            <person name="Barton R.C."/>
            <person name="Birch E."/>
            <person name="Brakhage A.A."/>
            <person name="Chen Z."/>
            <person name="Gurr S.J."/>
            <person name="Heiman D."/>
            <person name="Heitman J."/>
            <person name="Kosti I."/>
            <person name="Rossi A."/>
            <person name="Saif S."/>
            <person name="Samalova M."/>
            <person name="Saunders C.W."/>
            <person name="Shea T."/>
            <person name="Summerbell R.C."/>
            <person name="Xu J."/>
            <person name="Young S."/>
            <person name="Zeng Q."/>
            <person name="Birren B.W."/>
            <person name="Cuomo C.A."/>
            <person name="White T.C."/>
        </authorList>
    </citation>
    <scope>NUCLEOTIDE SEQUENCE [LARGE SCALE GENOMIC DNA]</scope>
    <source>
        <strain evidence="4">ATCC MYA-4605 / CBS 113480</strain>
    </source>
</reference>
<dbReference type="HOGENOM" id="CLU_109462_2_0_1"/>
<dbReference type="PANTHER" id="PTHR46230:SF7">
    <property type="entry name" value="BOLA-LIKE PROTEIN 1"/>
    <property type="match status" value="1"/>
</dbReference>
<organism evidence="3 4">
    <name type="scientific">Arthroderma otae (strain ATCC MYA-4605 / CBS 113480)</name>
    <name type="common">Microsporum canis</name>
    <dbReference type="NCBI Taxonomy" id="554155"/>
    <lineage>
        <taxon>Eukaryota</taxon>
        <taxon>Fungi</taxon>
        <taxon>Dikarya</taxon>
        <taxon>Ascomycota</taxon>
        <taxon>Pezizomycotina</taxon>
        <taxon>Eurotiomycetes</taxon>
        <taxon>Eurotiomycetidae</taxon>
        <taxon>Onygenales</taxon>
        <taxon>Arthrodermataceae</taxon>
        <taxon>Microsporum</taxon>
    </lineage>
</organism>
<dbReference type="eggNOG" id="KOG2313">
    <property type="taxonomic scope" value="Eukaryota"/>
</dbReference>
<dbReference type="OMA" id="CLGGFGK"/>
<dbReference type="OrthoDB" id="411584at2759"/>
<dbReference type="GO" id="GO:0044572">
    <property type="term" value="P:[4Fe-4S] cluster assembly"/>
    <property type="evidence" value="ECO:0007669"/>
    <property type="project" value="TreeGrafter"/>
</dbReference>
<evidence type="ECO:0000313" key="3">
    <source>
        <dbReference type="EMBL" id="EEQ29694.1"/>
    </source>
</evidence>
<dbReference type="InterPro" id="IPR002634">
    <property type="entry name" value="BolA"/>
</dbReference>
<dbReference type="VEuPathDB" id="FungiDB:MCYG_02513"/>
<dbReference type="SUPFAM" id="SSF82657">
    <property type="entry name" value="BolA-like"/>
    <property type="match status" value="1"/>
</dbReference>
<evidence type="ECO:0000256" key="1">
    <source>
        <dbReference type="RuleBase" id="RU003860"/>
    </source>
</evidence>
<dbReference type="Pfam" id="PF01722">
    <property type="entry name" value="BolA"/>
    <property type="match status" value="1"/>
</dbReference>
<dbReference type="PANTHER" id="PTHR46230">
    <property type="match status" value="1"/>
</dbReference>
<dbReference type="InterPro" id="IPR036065">
    <property type="entry name" value="BolA-like_sf"/>
</dbReference>
<dbReference type="Gene3D" id="3.30.300.90">
    <property type="entry name" value="BolA-like"/>
    <property type="match status" value="1"/>
</dbReference>
<sequence>MAASTSASQTPLEDAIREKARKSRVTKELSPITLTIRNDSKLHAHHAPMQGNTSTETHFSVTIVSSAFASKNQPARHRMVYNLLKEEMARDGGIHALQLKTRTPEEEERASRQQES</sequence>
<dbReference type="Proteomes" id="UP000002035">
    <property type="component" value="Unassembled WGS sequence"/>
</dbReference>
<keyword evidence="4" id="KW-1185">Reference proteome</keyword>
<dbReference type="RefSeq" id="XP_002849579.1">
    <property type="nucleotide sequence ID" value="XM_002849533.1"/>
</dbReference>
<evidence type="ECO:0000313" key="4">
    <source>
        <dbReference type="Proteomes" id="UP000002035"/>
    </source>
</evidence>
<dbReference type="AlphaFoldDB" id="C5FG09"/>
<evidence type="ECO:0000256" key="2">
    <source>
        <dbReference type="SAM" id="MobiDB-lite"/>
    </source>
</evidence>
<comment type="similarity">
    <text evidence="1">Belongs to the BolA/IbaG family.</text>
</comment>
<protein>
    <submittedName>
        <fullName evidence="3">BolA domain-containing protein</fullName>
    </submittedName>
</protein>
<accession>C5FG09</accession>
<dbReference type="GO" id="GO:0005759">
    <property type="term" value="C:mitochondrial matrix"/>
    <property type="evidence" value="ECO:0007669"/>
    <property type="project" value="TreeGrafter"/>
</dbReference>
<feature type="region of interest" description="Disordered" evidence="2">
    <location>
        <begin position="93"/>
        <end position="116"/>
    </location>
</feature>
<dbReference type="PIRSF" id="PIRSF003113">
    <property type="entry name" value="BolA"/>
    <property type="match status" value="1"/>
</dbReference>
<gene>
    <name evidence="3" type="ORF">MCYG_02513</name>
</gene>